<accession>A0A3A8FZC8</accession>
<dbReference type="AlphaFoldDB" id="A0A3A8FZC8"/>
<keyword evidence="1" id="KW-0812">Transmembrane</keyword>
<dbReference type="EMBL" id="RAXZ01000012">
    <property type="protein sequence ID" value="RKG52175.1"/>
    <property type="molecule type" value="Genomic_DNA"/>
</dbReference>
<feature type="transmembrane region" description="Helical" evidence="1">
    <location>
        <begin position="318"/>
        <end position="338"/>
    </location>
</feature>
<feature type="transmembrane region" description="Helical" evidence="1">
    <location>
        <begin position="172"/>
        <end position="193"/>
    </location>
</feature>
<feature type="transmembrane region" description="Helical" evidence="1">
    <location>
        <begin position="122"/>
        <end position="140"/>
    </location>
</feature>
<gene>
    <name evidence="2" type="ORF">D7V64_10090</name>
</gene>
<sequence>MNMTEAPLIQQGIIHYYSENNRSGIIQSEKQHYIFDADTILIEDTTLYKNASIYFYYQADSKKVTALSSDKNQLVSYVQQIDQDHNKLIEVESSSTEKCDKKETSLKDKIKRIQVLNKRQKLIFYSCSMYYSCIALWVCNSDRFLGLKFHICYLLIIAIIFMIIFIQDNKLIHTGLIWHSFVFTLLFFQLTLYELHKYPETLKFQSQELLSIRENFVEGIIHNEYKSVGSGKSRRSWTDTELHTAQGDIFTIYCDFIDTYDSCDRLSSLSEKPVRIGYAKNINQYTTHHVLLLSLSSTDLSIPKSAMINTYQEQKNTIFIYLFLILLPLYLGPMLLQIDYFRNPPESNIDDSPQLAIE</sequence>
<dbReference type="RefSeq" id="WP_120367625.1">
    <property type="nucleotide sequence ID" value="NZ_RAXZ01000012.1"/>
</dbReference>
<evidence type="ECO:0008006" key="4">
    <source>
        <dbReference type="Google" id="ProtNLM"/>
    </source>
</evidence>
<dbReference type="Proteomes" id="UP000281084">
    <property type="component" value="Unassembled WGS sequence"/>
</dbReference>
<reference evidence="2 3" key="1">
    <citation type="submission" date="2018-09" db="EMBL/GenBank/DDBJ databases">
        <title>The draft genome of Acinetobacter spp. strains.</title>
        <authorList>
            <person name="Qin J."/>
            <person name="Feng Y."/>
            <person name="Zong Z."/>
        </authorList>
    </citation>
    <scope>NUCLEOTIDE SEQUENCE [LARGE SCALE GENOMIC DNA]</scope>
    <source>
        <strain evidence="2 3">WCHAc060002</strain>
    </source>
</reference>
<proteinExistence type="predicted"/>
<evidence type="ECO:0000313" key="2">
    <source>
        <dbReference type="EMBL" id="RKG52175.1"/>
    </source>
</evidence>
<evidence type="ECO:0000313" key="3">
    <source>
        <dbReference type="Proteomes" id="UP000281084"/>
    </source>
</evidence>
<comment type="caution">
    <text evidence="2">The sequence shown here is derived from an EMBL/GenBank/DDBJ whole genome shotgun (WGS) entry which is preliminary data.</text>
</comment>
<organism evidence="2 3">
    <name type="scientific">Acinetobacter cumulans</name>
    <dbReference type="NCBI Taxonomy" id="2136182"/>
    <lineage>
        <taxon>Bacteria</taxon>
        <taxon>Pseudomonadati</taxon>
        <taxon>Pseudomonadota</taxon>
        <taxon>Gammaproteobacteria</taxon>
        <taxon>Moraxellales</taxon>
        <taxon>Moraxellaceae</taxon>
        <taxon>Acinetobacter</taxon>
    </lineage>
</organism>
<feature type="transmembrane region" description="Helical" evidence="1">
    <location>
        <begin position="147"/>
        <end position="166"/>
    </location>
</feature>
<protein>
    <recommendedName>
        <fullName evidence="4">Transmembrane protein</fullName>
    </recommendedName>
</protein>
<evidence type="ECO:0000256" key="1">
    <source>
        <dbReference type="SAM" id="Phobius"/>
    </source>
</evidence>
<keyword evidence="1" id="KW-1133">Transmembrane helix</keyword>
<keyword evidence="1" id="KW-0472">Membrane</keyword>
<name>A0A3A8FZC8_9GAMM</name>